<sequence>MSQIHPELLNSNHPPSHSPLHNNNNNNPSSIATLHDGNSQTPLIPSSSKTQEQKFCSQFLLVRLIEKLPFSVKLLGPSLVLVFIVLVFSWIIVSLIAREVHSSATLTARSKWTFFISELVYCTLQERTLMTFLVASSVSGSTLPDDMFNQLFNVRNQTDEALRTLLSLTNNDVIPSSQYIETFPIALSRARQNWTSMSPSSVYESIAFFNEWNSMMISSVIALNAYIQDPSYSLLHGSLYHLLYMKELTGQQHAIGNIRVMRNLTERLQDEQVMIQNQAKFSLLQSQWMASNNLEIWNTFKQSVLVNSSLLLSEWNNNLTQQVLNIQNVETLTKQLTEAYISSVHQRNIGLLVLWMVMDLLIVVFCIWISLQFSHSIQLSWNNLQEIVRRQELYKSFIPSHVLLQLEGNNEEENVVEETEVRASKDDVKSKASNTESSTIDSIDMKHHNNKPNLAARFELYLDRKRISMLQLKFKGIEEILDFIGPNEIVEILKDVFERIQYASKASHGLLELWKDDSVTIVFNASKDQARHEQRALKTCMELKYRLTDMKKSKWLSNIKAQYLILASSHLEFQFAVHSQECLCGNIGSADLRSFKILGSIYENLSRLISFADRMEVKVVCEESISKLARTFFHTRYIGETELMEEGNIEQTSQVFELGAPLDVSEDEWLYELANKQKNDEWKDYNEACKEFFARNYTVALSKFLEHSIKHRNDLATENMIALCRKHSR</sequence>
<evidence type="ECO:0000259" key="3">
    <source>
        <dbReference type="Pfam" id="PF08376"/>
    </source>
</evidence>
<evidence type="ECO:0000313" key="4">
    <source>
        <dbReference type="EMBL" id="KAG2381284.1"/>
    </source>
</evidence>
<dbReference type="Gene3D" id="3.30.70.1230">
    <property type="entry name" value="Nucleotide cyclase"/>
    <property type="match status" value="1"/>
</dbReference>
<name>A0AA88GHU7_NAELO</name>
<gene>
    <name evidence="4" type="ORF">C9374_006273</name>
</gene>
<evidence type="ECO:0000256" key="1">
    <source>
        <dbReference type="SAM" id="MobiDB-lite"/>
    </source>
</evidence>
<protein>
    <recommendedName>
        <fullName evidence="3">Nitrate/nitrite sensing protein domain-containing protein</fullName>
    </recommendedName>
</protein>
<keyword evidence="2" id="KW-1133">Transmembrane helix</keyword>
<evidence type="ECO:0000256" key="2">
    <source>
        <dbReference type="SAM" id="Phobius"/>
    </source>
</evidence>
<dbReference type="EMBL" id="PYSW02000027">
    <property type="protein sequence ID" value="KAG2381284.1"/>
    <property type="molecule type" value="Genomic_DNA"/>
</dbReference>
<feature type="compositionally biased region" description="Low complexity" evidence="1">
    <location>
        <begin position="8"/>
        <end position="30"/>
    </location>
</feature>
<dbReference type="InterPro" id="IPR029787">
    <property type="entry name" value="Nucleotide_cyclase"/>
</dbReference>
<feature type="transmembrane region" description="Helical" evidence="2">
    <location>
        <begin position="74"/>
        <end position="97"/>
    </location>
</feature>
<keyword evidence="5" id="KW-1185">Reference proteome</keyword>
<organism evidence="4 5">
    <name type="scientific">Naegleria lovaniensis</name>
    <name type="common">Amoeba</name>
    <dbReference type="NCBI Taxonomy" id="51637"/>
    <lineage>
        <taxon>Eukaryota</taxon>
        <taxon>Discoba</taxon>
        <taxon>Heterolobosea</taxon>
        <taxon>Tetramitia</taxon>
        <taxon>Eutetramitia</taxon>
        <taxon>Vahlkampfiidae</taxon>
        <taxon>Naegleria</taxon>
    </lineage>
</organism>
<feature type="transmembrane region" description="Helical" evidence="2">
    <location>
        <begin position="349"/>
        <end position="371"/>
    </location>
</feature>
<dbReference type="InterPro" id="IPR013587">
    <property type="entry name" value="Nitrate/nitrite_sensing"/>
</dbReference>
<feature type="region of interest" description="Disordered" evidence="1">
    <location>
        <begin position="1"/>
        <end position="35"/>
    </location>
</feature>
<reference evidence="4 5" key="1">
    <citation type="journal article" date="2018" name="BMC Genomics">
        <title>The genome of Naegleria lovaniensis, the basis for a comparative approach to unravel pathogenicity factors of the human pathogenic amoeba N. fowleri.</title>
        <authorList>
            <person name="Liechti N."/>
            <person name="Schurch N."/>
            <person name="Bruggmann R."/>
            <person name="Wittwer M."/>
        </authorList>
    </citation>
    <scope>NUCLEOTIDE SEQUENCE [LARGE SCALE GENOMIC DNA]</scope>
    <source>
        <strain evidence="4 5">ATCC 30569</strain>
    </source>
</reference>
<comment type="caution">
    <text evidence="4">The sequence shown here is derived from an EMBL/GenBank/DDBJ whole genome shotgun (WGS) entry which is preliminary data.</text>
</comment>
<evidence type="ECO:0000313" key="5">
    <source>
        <dbReference type="Proteomes" id="UP000816034"/>
    </source>
</evidence>
<dbReference type="AlphaFoldDB" id="A0AA88GHU7"/>
<feature type="region of interest" description="Disordered" evidence="1">
    <location>
        <begin position="424"/>
        <end position="445"/>
    </location>
</feature>
<dbReference type="RefSeq" id="XP_044546964.1">
    <property type="nucleotide sequence ID" value="XM_044696115.1"/>
</dbReference>
<feature type="domain" description="Nitrate/nitrite sensing protein" evidence="3">
    <location>
        <begin position="119"/>
        <end position="263"/>
    </location>
</feature>
<feature type="compositionally biased region" description="Polar residues" evidence="1">
    <location>
        <begin position="431"/>
        <end position="441"/>
    </location>
</feature>
<dbReference type="GeneID" id="68098727"/>
<accession>A0AA88GHU7</accession>
<dbReference type="Proteomes" id="UP000816034">
    <property type="component" value="Unassembled WGS sequence"/>
</dbReference>
<proteinExistence type="predicted"/>
<dbReference type="Pfam" id="PF08376">
    <property type="entry name" value="NIT"/>
    <property type="match status" value="1"/>
</dbReference>
<keyword evidence="2" id="KW-0472">Membrane</keyword>
<keyword evidence="2" id="KW-0812">Transmembrane</keyword>
<dbReference type="SUPFAM" id="SSF55073">
    <property type="entry name" value="Nucleotide cyclase"/>
    <property type="match status" value="1"/>
</dbReference>